<evidence type="ECO:0000256" key="1">
    <source>
        <dbReference type="SAM" id="MobiDB-lite"/>
    </source>
</evidence>
<protein>
    <submittedName>
        <fullName evidence="2">Uncharacterized protein</fullName>
    </submittedName>
</protein>
<name>A0A8S5LHP5_9CAUD</name>
<reference evidence="2" key="1">
    <citation type="journal article" date="2021" name="Proc. Natl. Acad. Sci. U.S.A.">
        <title>A Catalog of Tens of Thousands of Viruses from Human Metagenomes Reveals Hidden Associations with Chronic Diseases.</title>
        <authorList>
            <person name="Tisza M.J."/>
            <person name="Buck C.B."/>
        </authorList>
    </citation>
    <scope>NUCLEOTIDE SEQUENCE</scope>
    <source>
        <strain evidence="2">CtxS04</strain>
    </source>
</reference>
<evidence type="ECO:0000313" key="2">
    <source>
        <dbReference type="EMBL" id="DAD69369.1"/>
    </source>
</evidence>
<dbReference type="EMBL" id="BK014719">
    <property type="protein sequence ID" value="DAD69369.1"/>
    <property type="molecule type" value="Genomic_DNA"/>
</dbReference>
<proteinExistence type="predicted"/>
<feature type="region of interest" description="Disordered" evidence="1">
    <location>
        <begin position="17"/>
        <end position="37"/>
    </location>
</feature>
<accession>A0A8S5LHP5</accession>
<organism evidence="2">
    <name type="scientific">Siphoviridae sp. ctxS04</name>
    <dbReference type="NCBI Taxonomy" id="2823610"/>
    <lineage>
        <taxon>Viruses</taxon>
        <taxon>Duplodnaviria</taxon>
        <taxon>Heunggongvirae</taxon>
        <taxon>Uroviricota</taxon>
        <taxon>Caudoviricetes</taxon>
    </lineage>
</organism>
<sequence length="37" mass="3821">MRENAATLGRGHLDVGACGRAQGGRRPHHLPPGGGNF</sequence>